<dbReference type="SUPFAM" id="SSF53098">
    <property type="entry name" value="Ribonuclease H-like"/>
    <property type="match status" value="1"/>
</dbReference>
<organism evidence="2 3">
    <name type="scientific">Dipteronia sinensis</name>
    <dbReference type="NCBI Taxonomy" id="43782"/>
    <lineage>
        <taxon>Eukaryota</taxon>
        <taxon>Viridiplantae</taxon>
        <taxon>Streptophyta</taxon>
        <taxon>Embryophyta</taxon>
        <taxon>Tracheophyta</taxon>
        <taxon>Spermatophyta</taxon>
        <taxon>Magnoliopsida</taxon>
        <taxon>eudicotyledons</taxon>
        <taxon>Gunneridae</taxon>
        <taxon>Pentapetalae</taxon>
        <taxon>rosids</taxon>
        <taxon>malvids</taxon>
        <taxon>Sapindales</taxon>
        <taxon>Sapindaceae</taxon>
        <taxon>Hippocastanoideae</taxon>
        <taxon>Acereae</taxon>
        <taxon>Dipteronia</taxon>
    </lineage>
</organism>
<dbReference type="Proteomes" id="UP001281410">
    <property type="component" value="Unassembled WGS sequence"/>
</dbReference>
<sequence length="89" mass="9793">MNLVLGNITAGGVIMDHKKIWLGRYALNKGVGSVIEVELCSLFEWLKLAWKADFRKVVVESDSQTIVNLLSKNTSSNILCLVLFSAANP</sequence>
<dbReference type="AlphaFoldDB" id="A0AAE0AH32"/>
<dbReference type="CDD" id="cd06222">
    <property type="entry name" value="RNase_H_like"/>
    <property type="match status" value="1"/>
</dbReference>
<dbReference type="GO" id="GO:0004523">
    <property type="term" value="F:RNA-DNA hybrid ribonuclease activity"/>
    <property type="evidence" value="ECO:0007669"/>
    <property type="project" value="InterPro"/>
</dbReference>
<protein>
    <recommendedName>
        <fullName evidence="1">RNase H type-1 domain-containing protein</fullName>
    </recommendedName>
</protein>
<evidence type="ECO:0000259" key="1">
    <source>
        <dbReference type="Pfam" id="PF13456"/>
    </source>
</evidence>
<dbReference type="EMBL" id="JANJYJ010000004">
    <property type="protein sequence ID" value="KAK3217922.1"/>
    <property type="molecule type" value="Genomic_DNA"/>
</dbReference>
<comment type="caution">
    <text evidence="2">The sequence shown here is derived from an EMBL/GenBank/DDBJ whole genome shotgun (WGS) entry which is preliminary data.</text>
</comment>
<name>A0AAE0AH32_9ROSI</name>
<keyword evidence="3" id="KW-1185">Reference proteome</keyword>
<evidence type="ECO:0000313" key="2">
    <source>
        <dbReference type="EMBL" id="KAK3217922.1"/>
    </source>
</evidence>
<reference evidence="2" key="1">
    <citation type="journal article" date="2023" name="Plant J.">
        <title>Genome sequences and population genomics provide insights into the demographic history, inbreeding, and mutation load of two 'living fossil' tree species of Dipteronia.</title>
        <authorList>
            <person name="Feng Y."/>
            <person name="Comes H.P."/>
            <person name="Chen J."/>
            <person name="Zhu S."/>
            <person name="Lu R."/>
            <person name="Zhang X."/>
            <person name="Li P."/>
            <person name="Qiu J."/>
            <person name="Olsen K.M."/>
            <person name="Qiu Y."/>
        </authorList>
    </citation>
    <scope>NUCLEOTIDE SEQUENCE</scope>
    <source>
        <strain evidence="2">NBL</strain>
    </source>
</reference>
<dbReference type="PANTHER" id="PTHR47723">
    <property type="entry name" value="OS05G0353850 PROTEIN"/>
    <property type="match status" value="1"/>
</dbReference>
<dbReference type="InterPro" id="IPR002156">
    <property type="entry name" value="RNaseH_domain"/>
</dbReference>
<feature type="domain" description="RNase H type-1" evidence="1">
    <location>
        <begin position="9"/>
        <end position="75"/>
    </location>
</feature>
<dbReference type="InterPro" id="IPR012337">
    <property type="entry name" value="RNaseH-like_sf"/>
</dbReference>
<dbReference type="InterPro" id="IPR053151">
    <property type="entry name" value="RNase_H-like"/>
</dbReference>
<dbReference type="Pfam" id="PF13456">
    <property type="entry name" value="RVT_3"/>
    <property type="match status" value="1"/>
</dbReference>
<proteinExistence type="predicted"/>
<gene>
    <name evidence="2" type="ORF">Dsin_011892</name>
</gene>
<dbReference type="Gene3D" id="3.30.420.10">
    <property type="entry name" value="Ribonuclease H-like superfamily/Ribonuclease H"/>
    <property type="match status" value="1"/>
</dbReference>
<evidence type="ECO:0000313" key="3">
    <source>
        <dbReference type="Proteomes" id="UP001281410"/>
    </source>
</evidence>
<dbReference type="InterPro" id="IPR036397">
    <property type="entry name" value="RNaseH_sf"/>
</dbReference>
<dbReference type="GO" id="GO:0003676">
    <property type="term" value="F:nucleic acid binding"/>
    <property type="evidence" value="ECO:0007669"/>
    <property type="project" value="InterPro"/>
</dbReference>
<dbReference type="PANTHER" id="PTHR47723:SF19">
    <property type="entry name" value="POLYNUCLEOTIDYL TRANSFERASE, RIBONUCLEASE H-LIKE SUPERFAMILY PROTEIN"/>
    <property type="match status" value="1"/>
</dbReference>
<dbReference type="InterPro" id="IPR044730">
    <property type="entry name" value="RNase_H-like_dom_plant"/>
</dbReference>
<accession>A0AAE0AH32</accession>